<feature type="compositionally biased region" description="Acidic residues" evidence="5">
    <location>
        <begin position="571"/>
        <end position="584"/>
    </location>
</feature>
<reference evidence="7 8" key="1">
    <citation type="submission" date="2017-09" db="EMBL/GenBank/DDBJ databases">
        <title>Bacterial strain isolated from the female urinary microbiota.</title>
        <authorList>
            <person name="Thomas-White K."/>
            <person name="Kumar N."/>
            <person name="Forster S."/>
            <person name="Putonti C."/>
            <person name="Lawley T."/>
            <person name="Wolfe A.J."/>
        </authorList>
    </citation>
    <scope>NUCLEOTIDE SEQUENCE [LARGE SCALE GENOMIC DNA]</scope>
    <source>
        <strain evidence="7 8">UMB0852</strain>
    </source>
</reference>
<keyword evidence="1" id="KW-0134">Cell wall</keyword>
<dbReference type="OrthoDB" id="1693294at2"/>
<evidence type="ECO:0000313" key="8">
    <source>
        <dbReference type="Proteomes" id="UP000235682"/>
    </source>
</evidence>
<feature type="compositionally biased region" description="Acidic residues" evidence="5">
    <location>
        <begin position="398"/>
        <end position="423"/>
    </location>
</feature>
<dbReference type="InterPro" id="IPR052506">
    <property type="entry name" value="Bact_Fn-Binding"/>
</dbReference>
<evidence type="ECO:0000259" key="6">
    <source>
        <dbReference type="PROSITE" id="PS50847"/>
    </source>
</evidence>
<protein>
    <recommendedName>
        <fullName evidence="6">Gram-positive cocci surface proteins LPxTG domain-containing protein</fullName>
    </recommendedName>
</protein>
<keyword evidence="2" id="KW-0964">Secreted</keyword>
<dbReference type="Proteomes" id="UP000235682">
    <property type="component" value="Unassembled WGS sequence"/>
</dbReference>
<dbReference type="Pfam" id="PF00746">
    <property type="entry name" value="Gram_pos_anchor"/>
    <property type="match status" value="1"/>
</dbReference>
<name>A0A2N6SP50_9LACT</name>
<feature type="compositionally biased region" description="Basic and acidic residues" evidence="5">
    <location>
        <begin position="424"/>
        <end position="441"/>
    </location>
</feature>
<dbReference type="PROSITE" id="PS50847">
    <property type="entry name" value="GRAM_POS_ANCHORING"/>
    <property type="match status" value="1"/>
</dbReference>
<feature type="compositionally biased region" description="Acidic residues" evidence="5">
    <location>
        <begin position="530"/>
        <end position="541"/>
    </location>
</feature>
<feature type="compositionally biased region" description="Basic and acidic residues" evidence="5">
    <location>
        <begin position="24"/>
        <end position="33"/>
    </location>
</feature>
<feature type="compositionally biased region" description="Polar residues" evidence="5">
    <location>
        <begin position="11"/>
        <end position="20"/>
    </location>
</feature>
<dbReference type="PANTHER" id="PTHR48234:SF1">
    <property type="entry name" value="SEA DOMAIN-CONTAINING PROTEIN-RELATED"/>
    <property type="match status" value="1"/>
</dbReference>
<dbReference type="RefSeq" id="WP_102227423.1">
    <property type="nucleotide sequence ID" value="NZ_PNFY01000004.1"/>
</dbReference>
<feature type="compositionally biased region" description="Polar residues" evidence="5">
    <location>
        <begin position="587"/>
        <end position="600"/>
    </location>
</feature>
<dbReference type="PANTHER" id="PTHR48234">
    <property type="entry name" value="GH09231P"/>
    <property type="match status" value="1"/>
</dbReference>
<feature type="compositionally biased region" description="Basic and acidic residues" evidence="5">
    <location>
        <begin position="468"/>
        <end position="507"/>
    </location>
</feature>
<accession>A0A2N6SP50</accession>
<feature type="region of interest" description="Disordered" evidence="5">
    <location>
        <begin position="1"/>
        <end position="46"/>
    </location>
</feature>
<evidence type="ECO:0000256" key="1">
    <source>
        <dbReference type="ARBA" id="ARBA00022512"/>
    </source>
</evidence>
<dbReference type="EMBL" id="PNHE01000005">
    <property type="protein sequence ID" value="PMC58847.1"/>
    <property type="molecule type" value="Genomic_DNA"/>
</dbReference>
<feature type="compositionally biased region" description="Acidic residues" evidence="5">
    <location>
        <begin position="1"/>
        <end position="10"/>
    </location>
</feature>
<dbReference type="AlphaFoldDB" id="A0A2N6SP50"/>
<dbReference type="NCBIfam" id="TIGR01167">
    <property type="entry name" value="LPXTG_anchor"/>
    <property type="match status" value="1"/>
</dbReference>
<keyword evidence="3" id="KW-0732">Signal</keyword>
<evidence type="ECO:0000256" key="5">
    <source>
        <dbReference type="SAM" id="MobiDB-lite"/>
    </source>
</evidence>
<feature type="compositionally biased region" description="Basic and acidic residues" evidence="5">
    <location>
        <begin position="542"/>
        <end position="570"/>
    </location>
</feature>
<evidence type="ECO:0000256" key="4">
    <source>
        <dbReference type="ARBA" id="ARBA00023088"/>
    </source>
</evidence>
<evidence type="ECO:0000313" key="7">
    <source>
        <dbReference type="EMBL" id="PMC58847.1"/>
    </source>
</evidence>
<dbReference type="InterPro" id="IPR019931">
    <property type="entry name" value="LPXTG_anchor"/>
</dbReference>
<feature type="domain" description="Gram-positive cocci surface proteins LPxTG" evidence="6">
    <location>
        <begin position="608"/>
        <end position="642"/>
    </location>
</feature>
<feature type="compositionally biased region" description="Acidic residues" evidence="5">
    <location>
        <begin position="508"/>
        <end position="522"/>
    </location>
</feature>
<organism evidence="7 8">
    <name type="scientific">Dolosicoccus paucivorans</name>
    <dbReference type="NCBI Taxonomy" id="84521"/>
    <lineage>
        <taxon>Bacteria</taxon>
        <taxon>Bacillati</taxon>
        <taxon>Bacillota</taxon>
        <taxon>Bacilli</taxon>
        <taxon>Lactobacillales</taxon>
        <taxon>Aerococcaceae</taxon>
        <taxon>Dolosicoccus</taxon>
    </lineage>
</organism>
<dbReference type="STRING" id="84521.SAMN04487994_103713"/>
<evidence type="ECO:0000256" key="2">
    <source>
        <dbReference type="ARBA" id="ARBA00022525"/>
    </source>
</evidence>
<sequence length="642" mass="72130">MDGEQTEGQESDQYTTSQQPKGGFELKDVHGDEGVAFNKDGSQANGNYVPETHLDVYYEYEKVTQPGRFSEEHHYFIVYQDENGNPVDANGNPVEAGQNIVEQTDLLDKPDFIEAYPGTNFASTTKEKDGYVYNHEDTTTNGFVEDTVIDTNGNVTGDYAPSIHQSVVYNYYKTQVIPTTPVVEEGTFEEHHNYFDVEKDFDGNVVDRTKNEETSYTSDRSTGQAEDIFTTVKDERDGYEFTEVTDATEGTPFDENGEPTEGHYIPSENQSVTYEYEKVRQPGRFQDTHKYFIEKVDENGNVLEIVEVTEMEYTNAFQEGFRGETQFVAGKDEKDDFVFRYNSDSALERPEYNQDGIVRGEYVAGVMQEITYNYFKQEVVPTTPETPEPEVPEKPETPEPEVPETPETPEPEVPETPETPEPEVPEKPETPEPEVPEKPETPEPEVPETPETPEPEVPETSETPEPEVPEKPETPEPEVPEKPETPEPEVPEKPETPEPEVPEKPETPEPEVPEVPETPELEVPEKPETPEPEVPETPEPEVPEKPETPEPEVPEKPETPEPEVPEKPETPEPEVPETPEEPNEPEQPSTPSDGGSQGTESGDKSSVLPETGEMDNHTLFSTGILSVLTGLGLLGYRRKRED</sequence>
<feature type="compositionally biased region" description="Acidic residues" evidence="5">
    <location>
        <begin position="442"/>
        <end position="467"/>
    </location>
</feature>
<comment type="caution">
    <text evidence="7">The sequence shown here is derived from an EMBL/GenBank/DDBJ whole genome shotgun (WGS) entry which is preliminary data.</text>
</comment>
<gene>
    <name evidence="7" type="ORF">CJ205_02020</name>
</gene>
<keyword evidence="8" id="KW-1185">Reference proteome</keyword>
<proteinExistence type="predicted"/>
<keyword evidence="4" id="KW-0572">Peptidoglycan-anchor</keyword>
<evidence type="ECO:0000256" key="3">
    <source>
        <dbReference type="ARBA" id="ARBA00022729"/>
    </source>
</evidence>
<feature type="region of interest" description="Disordered" evidence="5">
    <location>
        <begin position="378"/>
        <end position="615"/>
    </location>
</feature>